<sequence>MERLKPAGFEPIAHFRGRLAGRRRFRRRRGATTVEFAIVAVPFLGLLTAIFETGFVYFENAQLQEVTETASRSLLTNALASGITYQTFLTNNVCPKLSKMIVCANLQMEIDVVGSTWNNASNYTQNNIYSGTYNASQVFTMPQPGQIAIVRIVYPMSPMATILTGGAFGGGGQIRNVTSGMQQDVNNNMVNMLMGIYAFKVEP</sequence>
<dbReference type="Proteomes" id="UP000309061">
    <property type="component" value="Chromosome"/>
</dbReference>
<gene>
    <name evidence="3" type="ORF">H2LOC_010930</name>
</gene>
<dbReference type="KEGG" id="mhey:H2LOC_010930"/>
<proteinExistence type="predicted"/>
<dbReference type="EMBL" id="CP046052">
    <property type="protein sequence ID" value="QGM46168.1"/>
    <property type="molecule type" value="Genomic_DNA"/>
</dbReference>
<dbReference type="AlphaFoldDB" id="A0A6B8KI29"/>
<dbReference type="Pfam" id="PF07811">
    <property type="entry name" value="TadE"/>
    <property type="match status" value="1"/>
</dbReference>
<accession>A0A6B8KI29</accession>
<evidence type="ECO:0000313" key="3">
    <source>
        <dbReference type="EMBL" id="QGM46168.1"/>
    </source>
</evidence>
<reference evidence="3 4" key="1">
    <citation type="submission" date="2019-11" db="EMBL/GenBank/DDBJ databases">
        <title>The genome sequence of Methylocystis heyeri.</title>
        <authorList>
            <person name="Oshkin I.Y."/>
            <person name="Miroshnikov K."/>
            <person name="Dedysh S.N."/>
        </authorList>
    </citation>
    <scope>NUCLEOTIDE SEQUENCE [LARGE SCALE GENOMIC DNA]</scope>
    <source>
        <strain evidence="3 4">H2</strain>
    </source>
</reference>
<feature type="domain" description="TadE-like" evidence="2">
    <location>
        <begin position="30"/>
        <end position="72"/>
    </location>
</feature>
<keyword evidence="4" id="KW-1185">Reference proteome</keyword>
<dbReference type="InterPro" id="IPR012495">
    <property type="entry name" value="TadE-like_dom"/>
</dbReference>
<dbReference type="OrthoDB" id="7349713at2"/>
<feature type="transmembrane region" description="Helical" evidence="1">
    <location>
        <begin position="32"/>
        <end position="58"/>
    </location>
</feature>
<keyword evidence="1" id="KW-0812">Transmembrane</keyword>
<evidence type="ECO:0000259" key="2">
    <source>
        <dbReference type="Pfam" id="PF07811"/>
    </source>
</evidence>
<evidence type="ECO:0000256" key="1">
    <source>
        <dbReference type="SAM" id="Phobius"/>
    </source>
</evidence>
<dbReference type="RefSeq" id="WP_136496423.1">
    <property type="nucleotide sequence ID" value="NZ_CP046052.1"/>
</dbReference>
<keyword evidence="1" id="KW-1133">Transmembrane helix</keyword>
<protein>
    <submittedName>
        <fullName evidence="3">Pilus assembly protein</fullName>
    </submittedName>
</protein>
<evidence type="ECO:0000313" key="4">
    <source>
        <dbReference type="Proteomes" id="UP000309061"/>
    </source>
</evidence>
<keyword evidence="1" id="KW-0472">Membrane</keyword>
<organism evidence="3 4">
    <name type="scientific">Methylocystis heyeri</name>
    <dbReference type="NCBI Taxonomy" id="391905"/>
    <lineage>
        <taxon>Bacteria</taxon>
        <taxon>Pseudomonadati</taxon>
        <taxon>Pseudomonadota</taxon>
        <taxon>Alphaproteobacteria</taxon>
        <taxon>Hyphomicrobiales</taxon>
        <taxon>Methylocystaceae</taxon>
        <taxon>Methylocystis</taxon>
    </lineage>
</organism>
<name>A0A6B8KI29_9HYPH</name>